<organism evidence="3 4">
    <name type="scientific">Paractinoplanes tereljensis</name>
    <dbReference type="NCBI Taxonomy" id="571912"/>
    <lineage>
        <taxon>Bacteria</taxon>
        <taxon>Bacillati</taxon>
        <taxon>Actinomycetota</taxon>
        <taxon>Actinomycetes</taxon>
        <taxon>Micromonosporales</taxon>
        <taxon>Micromonosporaceae</taxon>
        <taxon>Paractinoplanes</taxon>
    </lineage>
</organism>
<comment type="caution">
    <text evidence="3">The sequence shown here is derived from an EMBL/GenBank/DDBJ whole genome shotgun (WGS) entry which is preliminary data.</text>
</comment>
<dbReference type="RefSeq" id="WP_203806550.1">
    <property type="nucleotide sequence ID" value="NZ_BOMY01000022.1"/>
</dbReference>
<feature type="domain" description="Glyoxalase-like" evidence="2">
    <location>
        <begin position="8"/>
        <end position="112"/>
    </location>
</feature>
<name>A0A919NL00_9ACTN</name>
<evidence type="ECO:0000313" key="4">
    <source>
        <dbReference type="Proteomes" id="UP000623608"/>
    </source>
</evidence>
<dbReference type="PANTHER" id="PTHR35908:SF1">
    <property type="entry name" value="CONSERVED PROTEIN"/>
    <property type="match status" value="1"/>
</dbReference>
<reference evidence="3" key="1">
    <citation type="submission" date="2021-01" db="EMBL/GenBank/DDBJ databases">
        <title>Whole genome shotgun sequence of Actinoplanes tereljensis NBRC 105297.</title>
        <authorList>
            <person name="Komaki H."/>
            <person name="Tamura T."/>
        </authorList>
    </citation>
    <scope>NUCLEOTIDE SEQUENCE</scope>
    <source>
        <strain evidence="3">NBRC 105297</strain>
    </source>
</reference>
<feature type="compositionally biased region" description="Basic and acidic residues" evidence="1">
    <location>
        <begin position="248"/>
        <end position="266"/>
    </location>
</feature>
<feature type="domain" description="Glyoxalase-like" evidence="2">
    <location>
        <begin position="128"/>
        <end position="228"/>
    </location>
</feature>
<dbReference type="Proteomes" id="UP000623608">
    <property type="component" value="Unassembled WGS sequence"/>
</dbReference>
<feature type="region of interest" description="Disordered" evidence="1">
    <location>
        <begin position="159"/>
        <end position="179"/>
    </location>
</feature>
<evidence type="ECO:0000259" key="2">
    <source>
        <dbReference type="Pfam" id="PF18029"/>
    </source>
</evidence>
<gene>
    <name evidence="3" type="ORF">Ate02nite_34390</name>
</gene>
<dbReference type="Pfam" id="PF18029">
    <property type="entry name" value="Glyoxalase_6"/>
    <property type="match status" value="2"/>
</dbReference>
<dbReference type="SUPFAM" id="SSF54593">
    <property type="entry name" value="Glyoxalase/Bleomycin resistance protein/Dihydroxybiphenyl dioxygenase"/>
    <property type="match status" value="2"/>
</dbReference>
<dbReference type="EMBL" id="BOMY01000022">
    <property type="protein sequence ID" value="GIF20709.1"/>
    <property type="molecule type" value="Genomic_DNA"/>
</dbReference>
<dbReference type="PANTHER" id="PTHR35908">
    <property type="entry name" value="HYPOTHETICAL FUSION PROTEIN"/>
    <property type="match status" value="1"/>
</dbReference>
<protein>
    <recommendedName>
        <fullName evidence="2">Glyoxalase-like domain-containing protein</fullName>
    </recommendedName>
</protein>
<sequence>MGSRLSAVCFAANRPARVARFWVELLGWAAVDAVTLRPGDDDGFRIRFVASDEPKAGQNRAHFDLTSDSLAGQERTVARVLELGGRHVDVGQLPEEEHVVLADPEGNELCVIEPGNKFLAGCGFVGALACDGSQAVGYFWSAALGWPLVWDQNQETAIQSPRGGSKITWSGSPVGPGIGPDRVTFDLTPTGDLRAEVDRLISLGATHLGTSAESVRLADPDGTEFRVLARPTEPAEKTTGHPAEPAEETAHRPAGPDDESARRPAA</sequence>
<dbReference type="AlphaFoldDB" id="A0A919NL00"/>
<dbReference type="Gene3D" id="3.10.180.10">
    <property type="entry name" value="2,3-Dihydroxybiphenyl 1,2-Dioxygenase, domain 1"/>
    <property type="match status" value="2"/>
</dbReference>
<keyword evidence="4" id="KW-1185">Reference proteome</keyword>
<accession>A0A919NL00</accession>
<proteinExistence type="predicted"/>
<feature type="region of interest" description="Disordered" evidence="1">
    <location>
        <begin position="228"/>
        <end position="266"/>
    </location>
</feature>
<evidence type="ECO:0000313" key="3">
    <source>
        <dbReference type="EMBL" id="GIF20709.1"/>
    </source>
</evidence>
<dbReference type="InterPro" id="IPR041581">
    <property type="entry name" value="Glyoxalase_6"/>
</dbReference>
<dbReference type="InterPro" id="IPR029068">
    <property type="entry name" value="Glyas_Bleomycin-R_OHBP_Dase"/>
</dbReference>
<evidence type="ECO:0000256" key="1">
    <source>
        <dbReference type="SAM" id="MobiDB-lite"/>
    </source>
</evidence>
<dbReference type="CDD" id="cd06587">
    <property type="entry name" value="VOC"/>
    <property type="match status" value="1"/>
</dbReference>